<dbReference type="PANTHER" id="PTHR22854">
    <property type="entry name" value="TRYPTOPHAN BIOSYNTHESIS PROTEIN"/>
    <property type="match status" value="1"/>
</dbReference>
<dbReference type="EC" id="4.1.1.48" evidence="8"/>
<comment type="pathway">
    <text evidence="2 8">Amino-acid biosynthesis; L-tryptophan biosynthesis; L-tryptophan from chorismate: step 4/5.</text>
</comment>
<evidence type="ECO:0000313" key="10">
    <source>
        <dbReference type="EMBL" id="GAA0431114.1"/>
    </source>
</evidence>
<keyword evidence="6 8" id="KW-0057">Aromatic amino acid biosynthesis</keyword>
<evidence type="ECO:0000256" key="8">
    <source>
        <dbReference type="HAMAP-Rule" id="MF_00134"/>
    </source>
</evidence>
<keyword evidence="5 8" id="KW-0822">Tryptophan biosynthesis</keyword>
<dbReference type="SUPFAM" id="SSF51366">
    <property type="entry name" value="Ribulose-phoshate binding barrel"/>
    <property type="match status" value="1"/>
</dbReference>
<comment type="similarity">
    <text evidence="8">Belongs to the TrpC family.</text>
</comment>
<organism evidence="10 11">
    <name type="scientific">Lentibacillus halophilus</name>
    <dbReference type="NCBI Taxonomy" id="295065"/>
    <lineage>
        <taxon>Bacteria</taxon>
        <taxon>Bacillati</taxon>
        <taxon>Bacillota</taxon>
        <taxon>Bacilli</taxon>
        <taxon>Bacillales</taxon>
        <taxon>Bacillaceae</taxon>
        <taxon>Lentibacillus</taxon>
    </lineage>
</organism>
<dbReference type="InterPro" id="IPR013785">
    <property type="entry name" value="Aldolase_TIM"/>
</dbReference>
<dbReference type="EMBL" id="BAAADM010000008">
    <property type="protein sequence ID" value="GAA0431114.1"/>
    <property type="molecule type" value="Genomic_DNA"/>
</dbReference>
<dbReference type="HAMAP" id="MF_00134_B">
    <property type="entry name" value="IGPS_B"/>
    <property type="match status" value="1"/>
</dbReference>
<gene>
    <name evidence="8 10" type="primary">trpC</name>
    <name evidence="10" type="ORF">GCM10008983_04520</name>
</gene>
<feature type="domain" description="Indole-3-glycerol phosphate synthase" evidence="9">
    <location>
        <begin position="5"/>
        <end position="252"/>
    </location>
</feature>
<dbReference type="CDD" id="cd00331">
    <property type="entry name" value="IGPS"/>
    <property type="match status" value="1"/>
</dbReference>
<evidence type="ECO:0000256" key="3">
    <source>
        <dbReference type="ARBA" id="ARBA00022605"/>
    </source>
</evidence>
<dbReference type="InterPro" id="IPR045186">
    <property type="entry name" value="Indole-3-glycerol_P_synth"/>
</dbReference>
<comment type="catalytic activity">
    <reaction evidence="1 8">
        <text>1-(2-carboxyphenylamino)-1-deoxy-D-ribulose 5-phosphate + H(+) = (1S,2R)-1-C-(indol-3-yl)glycerol 3-phosphate + CO2 + H2O</text>
        <dbReference type="Rhea" id="RHEA:23476"/>
        <dbReference type="ChEBI" id="CHEBI:15377"/>
        <dbReference type="ChEBI" id="CHEBI:15378"/>
        <dbReference type="ChEBI" id="CHEBI:16526"/>
        <dbReference type="ChEBI" id="CHEBI:58613"/>
        <dbReference type="ChEBI" id="CHEBI:58866"/>
        <dbReference type="EC" id="4.1.1.48"/>
    </reaction>
</comment>
<dbReference type="Pfam" id="PF00218">
    <property type="entry name" value="IGPS"/>
    <property type="match status" value="1"/>
</dbReference>
<evidence type="ECO:0000313" key="11">
    <source>
        <dbReference type="Proteomes" id="UP001501459"/>
    </source>
</evidence>
<dbReference type="Proteomes" id="UP001501459">
    <property type="component" value="Unassembled WGS sequence"/>
</dbReference>
<dbReference type="InterPro" id="IPR013798">
    <property type="entry name" value="Indole-3-glycerol_P_synth_dom"/>
</dbReference>
<keyword evidence="11" id="KW-1185">Reference proteome</keyword>
<evidence type="ECO:0000259" key="9">
    <source>
        <dbReference type="Pfam" id="PF00218"/>
    </source>
</evidence>
<evidence type="ECO:0000256" key="6">
    <source>
        <dbReference type="ARBA" id="ARBA00023141"/>
    </source>
</evidence>
<keyword evidence="7 8" id="KW-0456">Lyase</keyword>
<evidence type="ECO:0000256" key="7">
    <source>
        <dbReference type="ARBA" id="ARBA00023239"/>
    </source>
</evidence>
<evidence type="ECO:0000256" key="2">
    <source>
        <dbReference type="ARBA" id="ARBA00004696"/>
    </source>
</evidence>
<evidence type="ECO:0000256" key="1">
    <source>
        <dbReference type="ARBA" id="ARBA00001633"/>
    </source>
</evidence>
<dbReference type="NCBIfam" id="NF001371">
    <property type="entry name" value="PRK00278.1-3"/>
    <property type="match status" value="1"/>
</dbReference>
<accession>A0ABN0Z381</accession>
<name>A0ABN0Z381_9BACI</name>
<dbReference type="InterPro" id="IPR001468">
    <property type="entry name" value="Indole-3-GlycerolPSynthase_CS"/>
</dbReference>
<keyword evidence="4 8" id="KW-0210">Decarboxylase</keyword>
<dbReference type="RefSeq" id="WP_343750901.1">
    <property type="nucleotide sequence ID" value="NZ_BAAADM010000008.1"/>
</dbReference>
<dbReference type="NCBIfam" id="NF001377">
    <property type="entry name" value="PRK00278.2-4"/>
    <property type="match status" value="1"/>
</dbReference>
<dbReference type="PANTHER" id="PTHR22854:SF2">
    <property type="entry name" value="INDOLE-3-GLYCEROL-PHOSPHATE SYNTHASE"/>
    <property type="match status" value="1"/>
</dbReference>
<sequence length="266" mass="29104">MTILDHILREKEKEIASLQGRSFHNAERKAALPANVAPSFRNSKQLNLIAEIKRSSPSKGEINTTIDPVQQAKWYEACGADAISVLTDETFFHGSMDDLQAVSEAVNLPVLCKDFIIDPIQIDRAKAAGTSIILLIVAAMSEAKLHELYAYASEQRLDVLCEVHNEQEMETAIKLGATIIGINNRDLKTFDVNLSVTKRLAAMVTDRNTVLISESGMQTRDDAASARNHGAHGILVGETLMRSEDVPDLINTLKVPVTEGSTPDAR</sequence>
<protein>
    <recommendedName>
        <fullName evidence="8">Indole-3-glycerol phosphate synthase</fullName>
        <shortName evidence="8">IGPS</shortName>
        <ecNumber evidence="8">4.1.1.48</ecNumber>
    </recommendedName>
</protein>
<reference evidence="10 11" key="1">
    <citation type="journal article" date="2019" name="Int. J. Syst. Evol. Microbiol.">
        <title>The Global Catalogue of Microorganisms (GCM) 10K type strain sequencing project: providing services to taxonomists for standard genome sequencing and annotation.</title>
        <authorList>
            <consortium name="The Broad Institute Genomics Platform"/>
            <consortium name="The Broad Institute Genome Sequencing Center for Infectious Disease"/>
            <person name="Wu L."/>
            <person name="Ma J."/>
        </authorList>
    </citation>
    <scope>NUCLEOTIDE SEQUENCE [LARGE SCALE GENOMIC DNA]</scope>
    <source>
        <strain evidence="10 11">JCM 12149</strain>
    </source>
</reference>
<dbReference type="Gene3D" id="3.20.20.70">
    <property type="entry name" value="Aldolase class I"/>
    <property type="match status" value="1"/>
</dbReference>
<dbReference type="PROSITE" id="PS00614">
    <property type="entry name" value="IGPS"/>
    <property type="match status" value="1"/>
</dbReference>
<proteinExistence type="inferred from homology"/>
<comment type="caution">
    <text evidence="10">The sequence shown here is derived from an EMBL/GenBank/DDBJ whole genome shotgun (WGS) entry which is preliminary data.</text>
</comment>
<evidence type="ECO:0000256" key="5">
    <source>
        <dbReference type="ARBA" id="ARBA00022822"/>
    </source>
</evidence>
<keyword evidence="3 8" id="KW-0028">Amino-acid biosynthesis</keyword>
<dbReference type="InterPro" id="IPR011060">
    <property type="entry name" value="RibuloseP-bd_barrel"/>
</dbReference>
<evidence type="ECO:0000256" key="4">
    <source>
        <dbReference type="ARBA" id="ARBA00022793"/>
    </source>
</evidence>